<evidence type="ECO:0000313" key="1">
    <source>
        <dbReference type="EMBL" id="KAK6913412.1"/>
    </source>
</evidence>
<reference evidence="1 2" key="1">
    <citation type="submission" date="2023-12" db="EMBL/GenBank/DDBJ databases">
        <title>A high-quality genome assembly for Dillenia turbinata (Dilleniales).</title>
        <authorList>
            <person name="Chanderbali A."/>
        </authorList>
    </citation>
    <scope>NUCLEOTIDE SEQUENCE [LARGE SCALE GENOMIC DNA]</scope>
    <source>
        <strain evidence="1">LSX21</strain>
        <tissue evidence="1">Leaf</tissue>
    </source>
</reference>
<accession>A0AAN8YUR1</accession>
<sequence length="255" mass="28560">MRTWCTINLTDRAFPTSRASVIVCNKTRLQYDESECWKTSLVSSNFSVEQGWWNSRILKASEYSVGKLTASLTHQGWHLKTKGGDTGGSGEVVLKVVQQIMLCEQVKFNMNKLAVSQSIYLPWAPAVNQELELKAIGGLLHDHCVCISFQGLPKCLEKLQLELYLHLTHATMTRQVAVEVSIPSSMMMLHSFPEETVIGSQQKAAVTMKESDVDSWKQVFSHCQCDKGDSYPGQKVDNVELNESLFGPMCGWTHV</sequence>
<comment type="caution">
    <text evidence="1">The sequence shown here is derived from an EMBL/GenBank/DDBJ whole genome shotgun (WGS) entry which is preliminary data.</text>
</comment>
<keyword evidence="2" id="KW-1185">Reference proteome</keyword>
<dbReference type="Proteomes" id="UP001370490">
    <property type="component" value="Unassembled WGS sequence"/>
</dbReference>
<dbReference type="AlphaFoldDB" id="A0AAN8YUR1"/>
<gene>
    <name evidence="1" type="ORF">RJ641_023013</name>
</gene>
<name>A0AAN8YUR1_9MAGN</name>
<dbReference type="InterPro" id="IPR045197">
    <property type="entry name" value="NUP210-like"/>
</dbReference>
<protein>
    <submittedName>
        <fullName evidence="1">Uncharacterized protein</fullName>
    </submittedName>
</protein>
<evidence type="ECO:0000313" key="2">
    <source>
        <dbReference type="Proteomes" id="UP001370490"/>
    </source>
</evidence>
<dbReference type="PANTHER" id="PTHR23019:SF0">
    <property type="entry name" value="NUCLEAR PORE MEMBRANE GLYCOPROTEIN 210"/>
    <property type="match status" value="1"/>
</dbReference>
<proteinExistence type="predicted"/>
<dbReference type="EMBL" id="JBAMMX010000027">
    <property type="protein sequence ID" value="KAK6913412.1"/>
    <property type="molecule type" value="Genomic_DNA"/>
</dbReference>
<organism evidence="1 2">
    <name type="scientific">Dillenia turbinata</name>
    <dbReference type="NCBI Taxonomy" id="194707"/>
    <lineage>
        <taxon>Eukaryota</taxon>
        <taxon>Viridiplantae</taxon>
        <taxon>Streptophyta</taxon>
        <taxon>Embryophyta</taxon>
        <taxon>Tracheophyta</taxon>
        <taxon>Spermatophyta</taxon>
        <taxon>Magnoliopsida</taxon>
        <taxon>eudicotyledons</taxon>
        <taxon>Gunneridae</taxon>
        <taxon>Pentapetalae</taxon>
        <taxon>Dilleniales</taxon>
        <taxon>Dilleniaceae</taxon>
        <taxon>Dillenia</taxon>
    </lineage>
</organism>
<dbReference type="PANTHER" id="PTHR23019">
    <property type="entry name" value="NUCLEAR PORE MEMBRANE GLYCOPROTEIN GP210-RELATED"/>
    <property type="match status" value="1"/>
</dbReference>